<dbReference type="GO" id="GO:0003697">
    <property type="term" value="F:single-stranded DNA binding"/>
    <property type="evidence" value="ECO:0007669"/>
    <property type="project" value="InterPro"/>
</dbReference>
<evidence type="ECO:0000313" key="11">
    <source>
        <dbReference type="Proteomes" id="UP000248688"/>
    </source>
</evidence>
<evidence type="ECO:0000313" key="10">
    <source>
        <dbReference type="EMBL" id="AWW31837.1"/>
    </source>
</evidence>
<evidence type="ECO:0000256" key="9">
    <source>
        <dbReference type="SAM" id="MobiDB-lite"/>
    </source>
</evidence>
<evidence type="ECO:0000256" key="4">
    <source>
        <dbReference type="ARBA" id="ARBA00022801"/>
    </source>
</evidence>
<evidence type="ECO:0000256" key="1">
    <source>
        <dbReference type="ARBA" id="ARBA00008136"/>
    </source>
</evidence>
<comment type="similarity">
    <text evidence="1 8">Belongs to the SOS response-associated peptidase family.</text>
</comment>
<keyword evidence="11" id="KW-1185">Reference proteome</keyword>
<keyword evidence="5" id="KW-0190">Covalent protein-DNA linkage</keyword>
<dbReference type="Pfam" id="PF02586">
    <property type="entry name" value="SRAP"/>
    <property type="match status" value="1"/>
</dbReference>
<dbReference type="OrthoDB" id="9782620at2"/>
<evidence type="ECO:0000256" key="3">
    <source>
        <dbReference type="ARBA" id="ARBA00022763"/>
    </source>
</evidence>
<gene>
    <name evidence="10" type="ORF">DN752_17810</name>
</gene>
<dbReference type="EMBL" id="CP030041">
    <property type="protein sequence ID" value="AWW31837.1"/>
    <property type="molecule type" value="Genomic_DNA"/>
</dbReference>
<accession>A0A2Z4IM98</accession>
<dbReference type="GO" id="GO:0106300">
    <property type="term" value="P:protein-DNA covalent cross-linking repair"/>
    <property type="evidence" value="ECO:0007669"/>
    <property type="project" value="InterPro"/>
</dbReference>
<evidence type="ECO:0000256" key="7">
    <source>
        <dbReference type="ARBA" id="ARBA00023239"/>
    </source>
</evidence>
<proteinExistence type="inferred from homology"/>
<keyword evidence="6" id="KW-0238">DNA-binding</keyword>
<evidence type="ECO:0000256" key="2">
    <source>
        <dbReference type="ARBA" id="ARBA00022670"/>
    </source>
</evidence>
<evidence type="ECO:0000256" key="6">
    <source>
        <dbReference type="ARBA" id="ARBA00023125"/>
    </source>
</evidence>
<dbReference type="GO" id="GO:0006508">
    <property type="term" value="P:proteolysis"/>
    <property type="evidence" value="ECO:0007669"/>
    <property type="project" value="UniProtKB-KW"/>
</dbReference>
<dbReference type="GO" id="GO:0016829">
    <property type="term" value="F:lyase activity"/>
    <property type="evidence" value="ECO:0007669"/>
    <property type="project" value="UniProtKB-KW"/>
</dbReference>
<evidence type="ECO:0000256" key="8">
    <source>
        <dbReference type="RuleBase" id="RU364100"/>
    </source>
</evidence>
<evidence type="ECO:0000256" key="5">
    <source>
        <dbReference type="ARBA" id="ARBA00023124"/>
    </source>
</evidence>
<dbReference type="KEGG" id="est:DN752_17810"/>
<dbReference type="PANTHER" id="PTHR13604:SF0">
    <property type="entry name" value="ABASIC SITE PROCESSING PROTEIN HMCES"/>
    <property type="match status" value="1"/>
</dbReference>
<keyword evidence="2 8" id="KW-0645">Protease</keyword>
<keyword evidence="4 8" id="KW-0378">Hydrolase</keyword>
<dbReference type="EC" id="3.4.-.-" evidence="8"/>
<feature type="compositionally biased region" description="Polar residues" evidence="9">
    <location>
        <begin position="203"/>
        <end position="213"/>
    </location>
</feature>
<name>A0A2Z4IM98_9BACT</name>
<dbReference type="RefSeq" id="WP_112785210.1">
    <property type="nucleotide sequence ID" value="NZ_CP030041.1"/>
</dbReference>
<organism evidence="10 11">
    <name type="scientific">Echinicola strongylocentroti</name>
    <dbReference type="NCBI Taxonomy" id="1795355"/>
    <lineage>
        <taxon>Bacteria</taxon>
        <taxon>Pseudomonadati</taxon>
        <taxon>Bacteroidota</taxon>
        <taxon>Cytophagia</taxon>
        <taxon>Cytophagales</taxon>
        <taxon>Cyclobacteriaceae</taxon>
        <taxon>Echinicola</taxon>
    </lineage>
</organism>
<feature type="region of interest" description="Disordered" evidence="9">
    <location>
        <begin position="202"/>
        <end position="224"/>
    </location>
</feature>
<keyword evidence="3" id="KW-0227">DNA damage</keyword>
<dbReference type="Proteomes" id="UP000248688">
    <property type="component" value="Chromosome"/>
</dbReference>
<sequence>MCGRYGLQKDKEILEDKIKARAIGAFRRWKGKSNIAPSQLVPITTLENPDEIDCYHFGLVPHWAKDKNIGYKMINARSETVTEKASFKPLFNKGKRCLVYADGFYEWKREGKDKIPFRFFVPDREIFTFAGLWSRWKTPEGEDYNSFTIITTTPNELTAPIHDRMPVILTEEDAKVWMDPDQNPNDLEELLSPYPADAMDSYEVSTDINNTRNESPDLMEPLKK</sequence>
<dbReference type="InterPro" id="IPR036590">
    <property type="entry name" value="SRAP-like"/>
</dbReference>
<dbReference type="GO" id="GO:0008233">
    <property type="term" value="F:peptidase activity"/>
    <property type="evidence" value="ECO:0007669"/>
    <property type="project" value="UniProtKB-KW"/>
</dbReference>
<dbReference type="AlphaFoldDB" id="A0A2Z4IM98"/>
<reference evidence="10 11" key="1">
    <citation type="submission" date="2018-06" db="EMBL/GenBank/DDBJ databases">
        <title>Echinicola strongylocentroti sp. nov., isolated from a sea urchin Strongylocentrotus intermedius.</title>
        <authorList>
            <person name="Bae S.S."/>
        </authorList>
    </citation>
    <scope>NUCLEOTIDE SEQUENCE [LARGE SCALE GENOMIC DNA]</scope>
    <source>
        <strain evidence="10 11">MEBiC08714</strain>
    </source>
</reference>
<keyword evidence="7" id="KW-0456">Lyase</keyword>
<protein>
    <recommendedName>
        <fullName evidence="8">Abasic site processing protein</fullName>
        <ecNumber evidence="8">3.4.-.-</ecNumber>
    </recommendedName>
</protein>
<dbReference type="Gene3D" id="3.90.1680.10">
    <property type="entry name" value="SOS response associated peptidase-like"/>
    <property type="match status" value="1"/>
</dbReference>
<dbReference type="InterPro" id="IPR003738">
    <property type="entry name" value="SRAP"/>
</dbReference>
<dbReference type="SUPFAM" id="SSF143081">
    <property type="entry name" value="BB1717-like"/>
    <property type="match status" value="1"/>
</dbReference>
<dbReference type="PANTHER" id="PTHR13604">
    <property type="entry name" value="DC12-RELATED"/>
    <property type="match status" value="1"/>
</dbReference>